<organism evidence="2 3">
    <name type="scientific">Neisseria gonorrhoeae (strain ATCC 700825 / FA 1090)</name>
    <dbReference type="NCBI Taxonomy" id="242231"/>
    <lineage>
        <taxon>Bacteria</taxon>
        <taxon>Pseudomonadati</taxon>
        <taxon>Pseudomonadota</taxon>
        <taxon>Betaproteobacteria</taxon>
        <taxon>Neisseriales</taxon>
        <taxon>Neisseriaceae</taxon>
        <taxon>Neisseria</taxon>
    </lineage>
</organism>
<sequence>MLLPRQHLGQNGRRLKSKHRPSCCRLRMSTGQPQCRRNRRSRLQHCHRQSREVGKNGKTGEIKADGRKVNVRIDSTEADLLYPAGQ</sequence>
<keyword evidence="3" id="KW-1185">Reference proteome</keyword>
<feature type="region of interest" description="Disordered" evidence="1">
    <location>
        <begin position="1"/>
        <end position="21"/>
    </location>
</feature>
<dbReference type="KEGG" id="ngo:NGO_08465"/>
<proteinExistence type="predicted"/>
<reference evidence="3" key="1">
    <citation type="submission" date="2003-03" db="EMBL/GenBank/DDBJ databases">
        <title>The complete genome sequence of Neisseria gonorrhoeae.</title>
        <authorList>
            <person name="Lewis L.A."/>
            <person name="Gillaspy A.F."/>
            <person name="McLaughlin R.E."/>
            <person name="Gipson M."/>
            <person name="Ducey T.F."/>
            <person name="Ownbey T."/>
            <person name="Hartman K."/>
            <person name="Nydick C."/>
            <person name="Carson M.B."/>
            <person name="Vaughn J."/>
            <person name="Thomson C."/>
            <person name="Song L."/>
            <person name="Lin S."/>
            <person name="Yuan X."/>
            <person name="Najar F."/>
            <person name="Zhan M."/>
            <person name="Ren Q."/>
            <person name="Zhu H."/>
            <person name="Qi S."/>
            <person name="Kenton S.M."/>
            <person name="Lai H."/>
            <person name="White J.D."/>
            <person name="Clifton S."/>
            <person name="Roe B.A."/>
            <person name="Dyer D.W."/>
        </authorList>
    </citation>
    <scope>NUCLEOTIDE SEQUENCE [LARGE SCALE GENOMIC DNA]</scope>
    <source>
        <strain evidence="3">ATCC 700825 / FA 1090</strain>
    </source>
</reference>
<protein>
    <submittedName>
        <fullName evidence="2">Uncharacterized protein</fullName>
    </submittedName>
</protein>
<accession>A0A0H4IWE9</accession>
<dbReference type="Proteomes" id="UP000000535">
    <property type="component" value="Chromosome"/>
</dbReference>
<feature type="compositionally biased region" description="Basic residues" evidence="1">
    <location>
        <begin position="36"/>
        <end position="48"/>
    </location>
</feature>
<evidence type="ECO:0000256" key="1">
    <source>
        <dbReference type="SAM" id="MobiDB-lite"/>
    </source>
</evidence>
<evidence type="ECO:0000313" key="2">
    <source>
        <dbReference type="EMBL" id="AKO63753.1"/>
    </source>
</evidence>
<dbReference type="EMBL" id="AE004969">
    <property type="protein sequence ID" value="AKO63753.1"/>
    <property type="molecule type" value="Genomic_DNA"/>
</dbReference>
<dbReference type="AlphaFoldDB" id="A0A0H4IWE9"/>
<feature type="region of interest" description="Disordered" evidence="1">
    <location>
        <begin position="34"/>
        <end position="61"/>
    </location>
</feature>
<dbReference type="STRING" id="242231.NGO_08465"/>
<feature type="compositionally biased region" description="Basic and acidic residues" evidence="1">
    <location>
        <begin position="49"/>
        <end position="61"/>
    </location>
</feature>
<name>A0A0H4IWE9_NEIG1</name>
<gene>
    <name evidence="2" type="ORF">NGO_08465</name>
</gene>
<evidence type="ECO:0000313" key="3">
    <source>
        <dbReference type="Proteomes" id="UP000000535"/>
    </source>
</evidence>